<accession>A0ABW1EF64</accession>
<dbReference type="Proteomes" id="UP001596091">
    <property type="component" value="Unassembled WGS sequence"/>
</dbReference>
<feature type="transmembrane region" description="Helical" evidence="7">
    <location>
        <begin position="21"/>
        <end position="43"/>
    </location>
</feature>
<feature type="transmembrane region" description="Helical" evidence="7">
    <location>
        <begin position="689"/>
        <end position="712"/>
    </location>
</feature>
<proteinExistence type="inferred from homology"/>
<comment type="caution">
    <text evidence="10">The sequence shown here is derived from an EMBL/GenBank/DDBJ whole genome shotgun (WGS) entry which is preliminary data.</text>
</comment>
<feature type="transmembrane region" description="Helical" evidence="7">
    <location>
        <begin position="779"/>
        <end position="799"/>
    </location>
</feature>
<evidence type="ECO:0000256" key="5">
    <source>
        <dbReference type="ARBA" id="ARBA00023136"/>
    </source>
</evidence>
<evidence type="ECO:0000256" key="4">
    <source>
        <dbReference type="ARBA" id="ARBA00022989"/>
    </source>
</evidence>
<keyword evidence="5 7" id="KW-0472">Membrane</keyword>
<organism evidence="10 11">
    <name type="scientific">Acidicapsa dinghuensis</name>
    <dbReference type="NCBI Taxonomy" id="2218256"/>
    <lineage>
        <taxon>Bacteria</taxon>
        <taxon>Pseudomonadati</taxon>
        <taxon>Acidobacteriota</taxon>
        <taxon>Terriglobia</taxon>
        <taxon>Terriglobales</taxon>
        <taxon>Acidobacteriaceae</taxon>
        <taxon>Acidicapsa</taxon>
    </lineage>
</organism>
<feature type="transmembrane region" description="Helical" evidence="7">
    <location>
        <begin position="377"/>
        <end position="401"/>
    </location>
</feature>
<feature type="domain" description="MacB-like periplasmic core" evidence="9">
    <location>
        <begin position="25"/>
        <end position="241"/>
    </location>
</feature>
<feature type="transmembrane region" description="Helical" evidence="7">
    <location>
        <begin position="746"/>
        <end position="767"/>
    </location>
</feature>
<evidence type="ECO:0000259" key="8">
    <source>
        <dbReference type="Pfam" id="PF02687"/>
    </source>
</evidence>
<keyword evidence="2" id="KW-1003">Cell membrane</keyword>
<feature type="transmembrane region" description="Helical" evidence="7">
    <location>
        <begin position="331"/>
        <end position="351"/>
    </location>
</feature>
<evidence type="ECO:0000313" key="10">
    <source>
        <dbReference type="EMBL" id="MFC5862911.1"/>
    </source>
</evidence>
<keyword evidence="3 7" id="KW-0812">Transmembrane</keyword>
<dbReference type="Pfam" id="PF12704">
    <property type="entry name" value="MacB_PCD"/>
    <property type="match status" value="2"/>
</dbReference>
<evidence type="ECO:0000313" key="11">
    <source>
        <dbReference type="Proteomes" id="UP001596091"/>
    </source>
</evidence>
<dbReference type="PANTHER" id="PTHR30572">
    <property type="entry name" value="MEMBRANE COMPONENT OF TRANSPORTER-RELATED"/>
    <property type="match status" value="1"/>
</dbReference>
<evidence type="ECO:0000256" key="6">
    <source>
        <dbReference type="ARBA" id="ARBA00038076"/>
    </source>
</evidence>
<dbReference type="RefSeq" id="WP_263339041.1">
    <property type="nucleotide sequence ID" value="NZ_JAGSYH010000005.1"/>
</dbReference>
<name>A0ABW1EF64_9BACT</name>
<dbReference type="InterPro" id="IPR003838">
    <property type="entry name" value="ABC3_permease_C"/>
</dbReference>
<protein>
    <submittedName>
        <fullName evidence="10">ABC transporter permease</fullName>
    </submittedName>
</protein>
<keyword evidence="4 7" id="KW-1133">Transmembrane helix</keyword>
<evidence type="ECO:0000256" key="3">
    <source>
        <dbReference type="ARBA" id="ARBA00022692"/>
    </source>
</evidence>
<gene>
    <name evidence="10" type="ORF">ACFPT7_11460</name>
</gene>
<dbReference type="EMBL" id="JBHSPH010000003">
    <property type="protein sequence ID" value="MFC5862911.1"/>
    <property type="molecule type" value="Genomic_DNA"/>
</dbReference>
<evidence type="ECO:0000256" key="2">
    <source>
        <dbReference type="ARBA" id="ARBA00022475"/>
    </source>
</evidence>
<comment type="similarity">
    <text evidence="6">Belongs to the ABC-4 integral membrane protein family.</text>
</comment>
<dbReference type="Pfam" id="PF02687">
    <property type="entry name" value="FtsX"/>
    <property type="match status" value="2"/>
</dbReference>
<comment type="subcellular location">
    <subcellularLocation>
        <location evidence="1">Cell membrane</location>
        <topology evidence="1">Multi-pass membrane protein</topology>
    </subcellularLocation>
</comment>
<feature type="domain" description="ABC3 transporter permease C-terminal" evidence="8">
    <location>
        <begin position="696"/>
        <end position="809"/>
    </location>
</feature>
<dbReference type="InterPro" id="IPR025857">
    <property type="entry name" value="MacB_PCD"/>
</dbReference>
<sequence length="816" mass="87864">MGTVQQDLAYIIRRLSRSKGFAAAVIVSIGLGIAANATIFSMVSRFVLRPTPAGDPSTLLALHTLHDGDQCCNAFPEPIYEDVRDQARSFRGIAAYYELVPASISGSGEPLRSWGQAATANFFDVLQSYMTLGRGFLPKEEDQQVVVLSRRLWQTRFAADPSIVGRKITVSGRPYTVIGVAPKGFHGLDLVLDTDFWVPLGNVHSLVAESLDEHSREQHWLQVVARLNPGVTREQASVELNTIARRLAVAYPATDKGNGFRLDQAGALPPRMKTVVLLFLTALSVVVMLVLCIACANVANLLLAQTVGRQKEMAVRLALGGTRGRILRQMVLESVVLSLSGGVLGVLLSLWSTQSLSAFRIPAPVPLDMSITVDWRVLLFAFVLSVGAGFLFSVIPAWAASRPALMNALKGEDPLAKPGRRITLRSALIVVQMAMCAVLLTATGLFLRSLQNAANIDIGFRTHGMVSMQLDPRVNGYSPERTVAFLHELRDRIAGEPGVQSAVITDTLPLSGGGRSDGFTAVVKTKNDTGANRQPVNTELYMATPGYLETMGIPRITGRDFRNESVTTGPKAAIVNEEFAKQVFGSENPIGQLVSGGGVIYQIIGVAGNIKSRTLGESARAVLFRSLDQTVSYDPATMGYTLVIRYAGDEGTTLAQARQTVRTLDSSIAVYNIATIEEHMNEAFFLPRLAAALFGVFGAIGLILASVGLYGMMSYSVGRRTREIGIRMALGAQALKVQSLILRQGLMLAIIALGLGIPGAIAISRLFSSVLYGIGNHDPITFIVVPVFLLIVALLACWVPARKASRVNPQVVLRSE</sequence>
<feature type="domain" description="MacB-like periplasmic core" evidence="9">
    <location>
        <begin position="429"/>
        <end position="662"/>
    </location>
</feature>
<feature type="transmembrane region" description="Helical" evidence="7">
    <location>
        <begin position="422"/>
        <end position="447"/>
    </location>
</feature>
<dbReference type="InterPro" id="IPR017800">
    <property type="entry name" value="ADOP"/>
</dbReference>
<evidence type="ECO:0000256" key="7">
    <source>
        <dbReference type="SAM" id="Phobius"/>
    </source>
</evidence>
<dbReference type="NCBIfam" id="TIGR03434">
    <property type="entry name" value="ADOP"/>
    <property type="match status" value="1"/>
</dbReference>
<evidence type="ECO:0000259" key="9">
    <source>
        <dbReference type="Pfam" id="PF12704"/>
    </source>
</evidence>
<dbReference type="InterPro" id="IPR050250">
    <property type="entry name" value="Macrolide_Exporter_MacB"/>
</dbReference>
<dbReference type="PANTHER" id="PTHR30572:SF4">
    <property type="entry name" value="ABC TRANSPORTER PERMEASE YTRF"/>
    <property type="match status" value="1"/>
</dbReference>
<reference evidence="11" key="1">
    <citation type="journal article" date="2019" name="Int. J. Syst. Evol. Microbiol.">
        <title>The Global Catalogue of Microorganisms (GCM) 10K type strain sequencing project: providing services to taxonomists for standard genome sequencing and annotation.</title>
        <authorList>
            <consortium name="The Broad Institute Genomics Platform"/>
            <consortium name="The Broad Institute Genome Sequencing Center for Infectious Disease"/>
            <person name="Wu L."/>
            <person name="Ma J."/>
        </authorList>
    </citation>
    <scope>NUCLEOTIDE SEQUENCE [LARGE SCALE GENOMIC DNA]</scope>
    <source>
        <strain evidence="11">JCM 4087</strain>
    </source>
</reference>
<feature type="domain" description="ABC3 transporter permease C-terminal" evidence="8">
    <location>
        <begin position="285"/>
        <end position="402"/>
    </location>
</feature>
<evidence type="ECO:0000256" key="1">
    <source>
        <dbReference type="ARBA" id="ARBA00004651"/>
    </source>
</evidence>
<feature type="transmembrane region" description="Helical" evidence="7">
    <location>
        <begin position="276"/>
        <end position="303"/>
    </location>
</feature>
<keyword evidence="11" id="KW-1185">Reference proteome</keyword>